<evidence type="ECO:0000313" key="1">
    <source>
        <dbReference type="EMBL" id="CAI9568295.1"/>
    </source>
</evidence>
<gene>
    <name evidence="1" type="ORF">SPARVUS_LOCUS6682132</name>
</gene>
<evidence type="ECO:0000313" key="2">
    <source>
        <dbReference type="Proteomes" id="UP001162483"/>
    </source>
</evidence>
<protein>
    <submittedName>
        <fullName evidence="1">Uncharacterized protein</fullName>
    </submittedName>
</protein>
<sequence>MRQHIQAPWLDERDVSVGMSVLGWEAMPHLCFPASLLIRGGLTIWKLWHFPRAQGQ</sequence>
<organism evidence="1 2">
    <name type="scientific">Staurois parvus</name>
    <dbReference type="NCBI Taxonomy" id="386267"/>
    <lineage>
        <taxon>Eukaryota</taxon>
        <taxon>Metazoa</taxon>
        <taxon>Chordata</taxon>
        <taxon>Craniata</taxon>
        <taxon>Vertebrata</taxon>
        <taxon>Euteleostomi</taxon>
        <taxon>Amphibia</taxon>
        <taxon>Batrachia</taxon>
        <taxon>Anura</taxon>
        <taxon>Neobatrachia</taxon>
        <taxon>Ranoidea</taxon>
        <taxon>Ranidae</taxon>
        <taxon>Staurois</taxon>
    </lineage>
</organism>
<reference evidence="1" key="1">
    <citation type="submission" date="2023-05" db="EMBL/GenBank/DDBJ databases">
        <authorList>
            <person name="Stuckert A."/>
        </authorList>
    </citation>
    <scope>NUCLEOTIDE SEQUENCE</scope>
</reference>
<dbReference type="Proteomes" id="UP001162483">
    <property type="component" value="Unassembled WGS sequence"/>
</dbReference>
<keyword evidence="2" id="KW-1185">Reference proteome</keyword>
<name>A0ABN9D6X7_9NEOB</name>
<proteinExistence type="predicted"/>
<dbReference type="EMBL" id="CATNWA010014160">
    <property type="protein sequence ID" value="CAI9568295.1"/>
    <property type="molecule type" value="Genomic_DNA"/>
</dbReference>
<accession>A0ABN9D6X7</accession>
<comment type="caution">
    <text evidence="1">The sequence shown here is derived from an EMBL/GenBank/DDBJ whole genome shotgun (WGS) entry which is preliminary data.</text>
</comment>